<reference evidence="5 6" key="1">
    <citation type="submission" date="2023-01" db="EMBL/GenBank/DDBJ databases">
        <title>Analysis of 21 Apiospora genomes using comparative genomics revels a genus with tremendous synthesis potential of carbohydrate active enzymes and secondary metabolites.</title>
        <authorList>
            <person name="Sorensen T."/>
        </authorList>
    </citation>
    <scope>NUCLEOTIDE SEQUENCE [LARGE SCALE GENOMIC DNA]</scope>
    <source>
        <strain evidence="5 6">CBS 135458</strain>
    </source>
</reference>
<evidence type="ECO:0000256" key="1">
    <source>
        <dbReference type="ARBA" id="ARBA00022737"/>
    </source>
</evidence>
<dbReference type="InterPro" id="IPR016035">
    <property type="entry name" value="Acyl_Trfase/lysoPLipase"/>
</dbReference>
<feature type="domain" description="PNPLA" evidence="3">
    <location>
        <begin position="4"/>
        <end position="113"/>
    </location>
</feature>
<name>A0ABR1WR49_9PEZI</name>
<dbReference type="PANTHER" id="PTHR10039">
    <property type="entry name" value="AMELOGENIN"/>
    <property type="match status" value="1"/>
</dbReference>
<keyword evidence="1" id="KW-0677">Repeat</keyword>
<dbReference type="Gene3D" id="3.40.1090.10">
    <property type="entry name" value="Cytosolic phospholipase A2 catalytic domain"/>
    <property type="match status" value="1"/>
</dbReference>
<keyword evidence="6" id="KW-1185">Reference proteome</keyword>
<dbReference type="InterPro" id="IPR002641">
    <property type="entry name" value="PNPLA_dom"/>
</dbReference>
<comment type="caution">
    <text evidence="5">The sequence shown here is derived from an EMBL/GenBank/DDBJ whole genome shotgun (WGS) entry which is preliminary data.</text>
</comment>
<dbReference type="GeneID" id="92085456"/>
<gene>
    <name evidence="5" type="ORF">PG994_000984</name>
</gene>
<sequence length="365" mass="40805">MLKGKGRYQGDRLVEEFKAAAAEFEGNEDATLSSSATSCKVFVCAFQVKLNMPVRLRSYTAGDGNELPSISQCTIWEAARATSAAATYFDLMSIGDHHYVDGATGLNNPVEAVLEEARSLWPAEDRFHSGSGKTVLSSTIIDKLENHLSEARKGALAYFYLSFQDKSFQNLRDLKTSILIQIVSRLAMMRARGSFSYIPPSFCRLRQKYYPSTTATAEDLDKVLRDVLGKNEDNFIVIDTLDKCDTLDDRVEVMDFLSDLVQDSKHHLRVFVTSRPEHDIMDGMTNLKVSKTFIPFDTKSVNRDIQKHLSGLIPKAPFNKWDGDIQNEVITGMASFAGLISRFKVWPGSPGSRTFVVHWSGCLRT</sequence>
<dbReference type="PANTHER" id="PTHR10039:SF16">
    <property type="entry name" value="GPI INOSITOL-DEACYLASE"/>
    <property type="match status" value="1"/>
</dbReference>
<evidence type="ECO:0000259" key="4">
    <source>
        <dbReference type="Pfam" id="PF24883"/>
    </source>
</evidence>
<evidence type="ECO:0000313" key="6">
    <source>
        <dbReference type="Proteomes" id="UP001480595"/>
    </source>
</evidence>
<evidence type="ECO:0000313" key="5">
    <source>
        <dbReference type="EMBL" id="KAK8086010.1"/>
    </source>
</evidence>
<keyword evidence="2" id="KW-0443">Lipid metabolism</keyword>
<protein>
    <submittedName>
        <fullName evidence="5">FabD/lysophospholipase-like protein</fullName>
    </submittedName>
</protein>
<dbReference type="InterPro" id="IPR056884">
    <property type="entry name" value="NPHP3-like_N"/>
</dbReference>
<dbReference type="Proteomes" id="UP001480595">
    <property type="component" value="Unassembled WGS sequence"/>
</dbReference>
<dbReference type="Pfam" id="PF24883">
    <property type="entry name" value="NPHP3_N"/>
    <property type="match status" value="1"/>
</dbReference>
<dbReference type="EMBL" id="JAQQWL010000002">
    <property type="protein sequence ID" value="KAK8086010.1"/>
    <property type="molecule type" value="Genomic_DNA"/>
</dbReference>
<proteinExistence type="predicted"/>
<dbReference type="SUPFAM" id="SSF52540">
    <property type="entry name" value="P-loop containing nucleoside triphosphate hydrolases"/>
    <property type="match status" value="1"/>
</dbReference>
<evidence type="ECO:0000256" key="2">
    <source>
        <dbReference type="ARBA" id="ARBA00023098"/>
    </source>
</evidence>
<feature type="domain" description="Nephrocystin 3-like N-terminal" evidence="4">
    <location>
        <begin position="129"/>
        <end position="275"/>
    </location>
</feature>
<dbReference type="SUPFAM" id="SSF52151">
    <property type="entry name" value="FabD/lysophospholipase-like"/>
    <property type="match status" value="1"/>
</dbReference>
<dbReference type="RefSeq" id="XP_066720534.1">
    <property type="nucleotide sequence ID" value="XM_066852393.1"/>
</dbReference>
<organism evidence="5 6">
    <name type="scientific">Apiospora phragmitis</name>
    <dbReference type="NCBI Taxonomy" id="2905665"/>
    <lineage>
        <taxon>Eukaryota</taxon>
        <taxon>Fungi</taxon>
        <taxon>Dikarya</taxon>
        <taxon>Ascomycota</taxon>
        <taxon>Pezizomycotina</taxon>
        <taxon>Sordariomycetes</taxon>
        <taxon>Xylariomycetidae</taxon>
        <taxon>Amphisphaeriales</taxon>
        <taxon>Apiosporaceae</taxon>
        <taxon>Apiospora</taxon>
    </lineage>
</organism>
<dbReference type="InterPro" id="IPR027417">
    <property type="entry name" value="P-loop_NTPase"/>
</dbReference>
<accession>A0ABR1WR49</accession>
<evidence type="ECO:0000259" key="3">
    <source>
        <dbReference type="Pfam" id="PF01734"/>
    </source>
</evidence>
<dbReference type="Pfam" id="PF01734">
    <property type="entry name" value="Patatin"/>
    <property type="match status" value="1"/>
</dbReference>